<feature type="region of interest" description="Disordered" evidence="1">
    <location>
        <begin position="91"/>
        <end position="170"/>
    </location>
</feature>
<name>A0A5N6JE48_9EURO</name>
<feature type="compositionally biased region" description="Basic and acidic residues" evidence="1">
    <location>
        <begin position="411"/>
        <end position="424"/>
    </location>
</feature>
<gene>
    <name evidence="3" type="ORF">BDV30DRAFT_236028</name>
</gene>
<reference evidence="3 4" key="1">
    <citation type="submission" date="2019-04" db="EMBL/GenBank/DDBJ databases">
        <title>Fungal friends and foes A comparative genomics study of 23 Aspergillus species from section Flavi.</title>
        <authorList>
            <consortium name="DOE Joint Genome Institute"/>
            <person name="Kjaerbolling I."/>
            <person name="Vesth T.C."/>
            <person name="Frisvad J.C."/>
            <person name="Nybo J.L."/>
            <person name="Theobald S."/>
            <person name="Kildgaard S."/>
            <person name="Petersen T.I."/>
            <person name="Kuo A."/>
            <person name="Sato A."/>
            <person name="Lyhne E.K."/>
            <person name="Kogle M.E."/>
            <person name="Wiebenga A."/>
            <person name="Kun R.S."/>
            <person name="Lubbers R.J."/>
            <person name="Makela M.R."/>
            <person name="Barry K."/>
            <person name="Chovatia M."/>
            <person name="Clum A."/>
            <person name="Daum C."/>
            <person name="Haridas S."/>
            <person name="He G."/>
            <person name="LaButti K."/>
            <person name="Lipzen A."/>
            <person name="Mondo S."/>
            <person name="Pangilinan J."/>
            <person name="Riley R."/>
            <person name="Salamov A."/>
            <person name="Simmons B.A."/>
            <person name="Magnuson J.K."/>
            <person name="Henrissat B."/>
            <person name="Mortensen U.H."/>
            <person name="Larsen T.O."/>
            <person name="De vries R.P."/>
            <person name="Grigoriev I.V."/>
            <person name="Machida M."/>
            <person name="Baker S.E."/>
            <person name="Andersen M.R."/>
        </authorList>
    </citation>
    <scope>NUCLEOTIDE SEQUENCE [LARGE SCALE GENOMIC DNA]</scope>
    <source>
        <strain evidence="3 4">CBS 117635</strain>
    </source>
</reference>
<sequence>MSTLTRTQQTTSLTFSEAQSVTMGPADELIDPQRHELIMELLHLFEEPCIDSVGWACLWFADLSNIRRHITQSKRDKLGCESSKSILTRAVRSKNKGSKDEFDDDLEEPLKDPEEKEMEETPTKKRRHGSSSGQASKLPTLTASSATARPEKGSTSLSPKKSTGRKEAAKKLCKERDKSTCVLTGFREPLEIAHIYPYSLGQRGEKDLKPFWNILYAFWTEERINAWKKEVLGPDGTETCSNLMCMANVAHKLWEKGRFALKPLSLSEDQKVLTVQFYWLPTNSGSKKMPAIETPAPFPGNLSSSTVNGQPSAKLYNIATDAKLCSGHIITFKTDDPVGHPLPSMELLNMQWVLHRVLALSGAADATDEDLESESDRHFRLISSESYEEDTESDTEEEEEEEGERRKRRKKEEGGRDTEGEVWE</sequence>
<dbReference type="Proteomes" id="UP000326289">
    <property type="component" value="Unassembled WGS sequence"/>
</dbReference>
<dbReference type="Pfam" id="PF13391">
    <property type="entry name" value="HNH_2"/>
    <property type="match status" value="1"/>
</dbReference>
<organism evidence="3 4">
    <name type="scientific">Aspergillus minisclerotigenes</name>
    <dbReference type="NCBI Taxonomy" id="656917"/>
    <lineage>
        <taxon>Eukaryota</taxon>
        <taxon>Fungi</taxon>
        <taxon>Dikarya</taxon>
        <taxon>Ascomycota</taxon>
        <taxon>Pezizomycotina</taxon>
        <taxon>Eurotiomycetes</taxon>
        <taxon>Eurotiomycetidae</taxon>
        <taxon>Eurotiales</taxon>
        <taxon>Aspergillaceae</taxon>
        <taxon>Aspergillus</taxon>
        <taxon>Aspergillus subgen. Circumdati</taxon>
    </lineage>
</organism>
<dbReference type="InterPro" id="IPR003615">
    <property type="entry name" value="HNH_nuc"/>
</dbReference>
<evidence type="ECO:0000313" key="4">
    <source>
        <dbReference type="Proteomes" id="UP000326289"/>
    </source>
</evidence>
<dbReference type="EMBL" id="ML732778">
    <property type="protein sequence ID" value="KAB8276194.1"/>
    <property type="molecule type" value="Genomic_DNA"/>
</dbReference>
<protein>
    <recommendedName>
        <fullName evidence="2">HNH nuclease domain-containing protein</fullName>
    </recommendedName>
</protein>
<feature type="compositionally biased region" description="Polar residues" evidence="1">
    <location>
        <begin position="130"/>
        <end position="161"/>
    </location>
</feature>
<feature type="compositionally biased region" description="Acidic residues" evidence="1">
    <location>
        <begin position="386"/>
        <end position="402"/>
    </location>
</feature>
<dbReference type="AlphaFoldDB" id="A0A5N6JE48"/>
<evidence type="ECO:0000256" key="1">
    <source>
        <dbReference type="SAM" id="MobiDB-lite"/>
    </source>
</evidence>
<feature type="domain" description="HNH nuclease" evidence="2">
    <location>
        <begin position="181"/>
        <end position="261"/>
    </location>
</feature>
<evidence type="ECO:0000259" key="2">
    <source>
        <dbReference type="Pfam" id="PF13391"/>
    </source>
</evidence>
<accession>A0A5N6JE48</accession>
<keyword evidence="4" id="KW-1185">Reference proteome</keyword>
<feature type="region of interest" description="Disordered" evidence="1">
    <location>
        <begin position="366"/>
        <end position="424"/>
    </location>
</feature>
<evidence type="ECO:0000313" key="3">
    <source>
        <dbReference type="EMBL" id="KAB8276194.1"/>
    </source>
</evidence>
<feature type="compositionally biased region" description="Basic and acidic residues" evidence="1">
    <location>
        <begin position="108"/>
        <end position="123"/>
    </location>
</feature>
<proteinExistence type="predicted"/>